<reference evidence="5" key="1">
    <citation type="submission" date="2023-03" db="EMBL/GenBank/DDBJ databases">
        <title>Actinorhabdospora filicis NBRC 111898.</title>
        <authorList>
            <person name="Ichikawa N."/>
            <person name="Sato H."/>
            <person name="Tonouchi N."/>
        </authorList>
    </citation>
    <scope>NUCLEOTIDE SEQUENCE</scope>
    <source>
        <strain evidence="5">NBRC 111898</strain>
    </source>
</reference>
<dbReference type="Pfam" id="PF01510">
    <property type="entry name" value="Amidase_2"/>
    <property type="match status" value="1"/>
</dbReference>
<name>A0A9W6SDG6_9ACTN</name>
<dbReference type="InterPro" id="IPR036505">
    <property type="entry name" value="Amidase/PGRP_sf"/>
</dbReference>
<dbReference type="PANTHER" id="PTHR11022:SF41">
    <property type="entry name" value="PEPTIDOGLYCAN-RECOGNITION PROTEIN LC-RELATED"/>
    <property type="match status" value="1"/>
</dbReference>
<feature type="signal peptide" evidence="2">
    <location>
        <begin position="1"/>
        <end position="36"/>
    </location>
</feature>
<dbReference type="InterPro" id="IPR006311">
    <property type="entry name" value="TAT_signal"/>
</dbReference>
<proteinExistence type="inferred from homology"/>
<protein>
    <recommendedName>
        <fullName evidence="7">N-acetylmuramoyl-L-alanine amidase</fullName>
    </recommendedName>
</protein>
<dbReference type="Pfam" id="PF01471">
    <property type="entry name" value="PG_binding_1"/>
    <property type="match status" value="2"/>
</dbReference>
<evidence type="ECO:0000313" key="6">
    <source>
        <dbReference type="Proteomes" id="UP001165079"/>
    </source>
</evidence>
<dbReference type="GO" id="GO:0009253">
    <property type="term" value="P:peptidoglycan catabolic process"/>
    <property type="evidence" value="ECO:0007669"/>
    <property type="project" value="InterPro"/>
</dbReference>
<dbReference type="SUPFAM" id="SSF55846">
    <property type="entry name" value="N-acetylmuramoyl-L-alanine amidase-like"/>
    <property type="match status" value="1"/>
</dbReference>
<comment type="caution">
    <text evidence="5">The sequence shown here is derived from an EMBL/GenBank/DDBJ whole genome shotgun (WGS) entry which is preliminary data.</text>
</comment>
<dbReference type="PROSITE" id="PS51318">
    <property type="entry name" value="TAT"/>
    <property type="match status" value="1"/>
</dbReference>
<dbReference type="EMBL" id="BSTX01000001">
    <property type="protein sequence ID" value="GLZ75235.1"/>
    <property type="molecule type" value="Genomic_DNA"/>
</dbReference>
<evidence type="ECO:0008006" key="7">
    <source>
        <dbReference type="Google" id="ProtNLM"/>
    </source>
</evidence>
<dbReference type="InterPro" id="IPR006619">
    <property type="entry name" value="PGRP_domain_met/bac"/>
</dbReference>
<evidence type="ECO:0000259" key="4">
    <source>
        <dbReference type="SMART" id="SM00701"/>
    </source>
</evidence>
<dbReference type="Gene3D" id="1.10.101.10">
    <property type="entry name" value="PGBD-like superfamily/PGBD"/>
    <property type="match status" value="2"/>
</dbReference>
<dbReference type="Proteomes" id="UP001165079">
    <property type="component" value="Unassembled WGS sequence"/>
</dbReference>
<keyword evidence="2" id="KW-0732">Signal</keyword>
<dbReference type="InterPro" id="IPR036365">
    <property type="entry name" value="PGBD-like_sf"/>
</dbReference>
<dbReference type="SUPFAM" id="SSF47090">
    <property type="entry name" value="PGBD-like"/>
    <property type="match status" value="2"/>
</dbReference>
<evidence type="ECO:0000256" key="2">
    <source>
        <dbReference type="SAM" id="SignalP"/>
    </source>
</evidence>
<dbReference type="InterPro" id="IPR002502">
    <property type="entry name" value="Amidase_domain"/>
</dbReference>
<dbReference type="InterPro" id="IPR015510">
    <property type="entry name" value="PGRP"/>
</dbReference>
<dbReference type="CDD" id="cd06583">
    <property type="entry name" value="PGRP"/>
    <property type="match status" value="1"/>
</dbReference>
<evidence type="ECO:0000256" key="1">
    <source>
        <dbReference type="ARBA" id="ARBA00007553"/>
    </source>
</evidence>
<organism evidence="5 6">
    <name type="scientific">Actinorhabdospora filicis</name>
    <dbReference type="NCBI Taxonomy" id="1785913"/>
    <lineage>
        <taxon>Bacteria</taxon>
        <taxon>Bacillati</taxon>
        <taxon>Actinomycetota</taxon>
        <taxon>Actinomycetes</taxon>
        <taxon>Micromonosporales</taxon>
        <taxon>Micromonosporaceae</taxon>
        <taxon>Actinorhabdospora</taxon>
    </lineage>
</organism>
<feature type="domain" description="N-acetylmuramoyl-L-alanine amidase" evidence="3">
    <location>
        <begin position="55"/>
        <end position="203"/>
    </location>
</feature>
<dbReference type="Gene3D" id="3.40.80.10">
    <property type="entry name" value="Peptidoglycan recognition protein-like"/>
    <property type="match status" value="1"/>
</dbReference>
<sequence length="382" mass="41470">MSPRDLTRRTLLKASVATGAVAAVGGGLALPGAAQAAPSGRFPWIIDCDSWGGRPPAGPLSHSAIATNKIIVHHMAFPNVTDYSREQGIKLAKDCQNLHMDKNGWSDTGQHFTVSRGGYVMEGRHGSLDALDRADKQMIAAHCPGENGRAIGIENEGTYVDETPPEALIASLTKLCVAIADQYHLSASDIFGHWDFRGTLCPGAAFYRQFPMLRRRVARELGTDLCDIPERRWPDTWRFVGGPTVKVAQYLLKAQGYSVTPSAVFDAATVAAVQDWQLRNNVPVDIDATLTPATWETLAPFVGKHDSGLAVEAAQFMLNSKGYADVTATGAYDHTTMKALQDLQRLHGLPSNGKIDANTWCVLTGGVVRESFKRDQYAKDEH</sequence>
<feature type="domain" description="Peptidoglycan recognition protein family" evidence="4">
    <location>
        <begin position="43"/>
        <end position="197"/>
    </location>
</feature>
<accession>A0A9W6SDG6</accession>
<dbReference type="GO" id="GO:0008270">
    <property type="term" value="F:zinc ion binding"/>
    <property type="evidence" value="ECO:0007669"/>
    <property type="project" value="InterPro"/>
</dbReference>
<dbReference type="InterPro" id="IPR002477">
    <property type="entry name" value="Peptidoglycan-bd-like"/>
</dbReference>
<dbReference type="InterPro" id="IPR036366">
    <property type="entry name" value="PGBDSf"/>
</dbReference>
<evidence type="ECO:0000259" key="3">
    <source>
        <dbReference type="SMART" id="SM00644"/>
    </source>
</evidence>
<dbReference type="GO" id="GO:0008745">
    <property type="term" value="F:N-acetylmuramoyl-L-alanine amidase activity"/>
    <property type="evidence" value="ECO:0007669"/>
    <property type="project" value="InterPro"/>
</dbReference>
<dbReference type="PANTHER" id="PTHR11022">
    <property type="entry name" value="PEPTIDOGLYCAN RECOGNITION PROTEIN"/>
    <property type="match status" value="1"/>
</dbReference>
<comment type="similarity">
    <text evidence="1">Belongs to the N-acetylmuramoyl-L-alanine amidase 2 family.</text>
</comment>
<dbReference type="SMART" id="SM00701">
    <property type="entry name" value="PGRP"/>
    <property type="match status" value="1"/>
</dbReference>
<dbReference type="RefSeq" id="WP_285660479.1">
    <property type="nucleotide sequence ID" value="NZ_BSTX01000001.1"/>
</dbReference>
<evidence type="ECO:0000313" key="5">
    <source>
        <dbReference type="EMBL" id="GLZ75235.1"/>
    </source>
</evidence>
<keyword evidence="6" id="KW-1185">Reference proteome</keyword>
<feature type="chain" id="PRO_5040724504" description="N-acetylmuramoyl-L-alanine amidase" evidence="2">
    <location>
        <begin position="37"/>
        <end position="382"/>
    </location>
</feature>
<gene>
    <name evidence="5" type="ORF">Afil01_00420</name>
</gene>
<dbReference type="SMART" id="SM00644">
    <property type="entry name" value="Ami_2"/>
    <property type="match status" value="1"/>
</dbReference>
<dbReference type="AlphaFoldDB" id="A0A9W6SDG6"/>